<keyword evidence="1" id="KW-1133">Transmembrane helix</keyword>
<dbReference type="Proteomes" id="UP001058461">
    <property type="component" value="Chromosome"/>
</dbReference>
<dbReference type="EMBL" id="CP073347">
    <property type="protein sequence ID" value="UTW12098.1"/>
    <property type="molecule type" value="Genomic_DNA"/>
</dbReference>
<keyword evidence="1" id="KW-0812">Transmembrane</keyword>
<feature type="transmembrane region" description="Helical" evidence="1">
    <location>
        <begin position="20"/>
        <end position="41"/>
    </location>
</feature>
<evidence type="ECO:0000313" key="2">
    <source>
        <dbReference type="EMBL" id="UTW12098.1"/>
    </source>
</evidence>
<keyword evidence="3" id="KW-1185">Reference proteome</keyword>
<name>A0ABY5HIL1_9GAMM</name>
<dbReference type="RefSeq" id="WP_255854150.1">
    <property type="nucleotide sequence ID" value="NZ_CP073347.1"/>
</dbReference>
<reference evidence="2" key="1">
    <citation type="submission" date="2021-04" db="EMBL/GenBank/DDBJ databases">
        <title>Oceanospirillales bacteria with DddD are important DMSP degraders in coastal seawater.</title>
        <authorList>
            <person name="Liu J."/>
        </authorList>
    </citation>
    <scope>NUCLEOTIDE SEQUENCE</scope>
    <source>
        <strain evidence="2">D13-1</strain>
    </source>
</reference>
<organism evidence="2 3">
    <name type="scientific">Marinobacterium rhizophilum</name>
    <dbReference type="NCBI Taxonomy" id="420402"/>
    <lineage>
        <taxon>Bacteria</taxon>
        <taxon>Pseudomonadati</taxon>
        <taxon>Pseudomonadota</taxon>
        <taxon>Gammaproteobacteria</taxon>
        <taxon>Oceanospirillales</taxon>
        <taxon>Oceanospirillaceae</taxon>
        <taxon>Marinobacterium</taxon>
    </lineage>
</organism>
<sequence length="180" mass="20399">MEVITITSILSAVVGALTGSLGAALFGACIGAALSAILIVIHETNRERKNRALDLIQEYSSPSYIQIRNDAGKALKKSMVEIDNPSWDNLYRKLSTEEWQKISKIEHFYKKLNLMVDIEEADSRYLAKYFEVEFWHWQTRYFSRINLASGDPEMVFKALADAFEQPTNNNASVQKTSETV</sequence>
<keyword evidence="1" id="KW-0472">Membrane</keyword>
<gene>
    <name evidence="2" type="ORF">KDW95_23265</name>
</gene>
<evidence type="ECO:0000256" key="1">
    <source>
        <dbReference type="SAM" id="Phobius"/>
    </source>
</evidence>
<proteinExistence type="predicted"/>
<evidence type="ECO:0000313" key="3">
    <source>
        <dbReference type="Proteomes" id="UP001058461"/>
    </source>
</evidence>
<protein>
    <submittedName>
        <fullName evidence="2">Uncharacterized protein</fullName>
    </submittedName>
</protein>
<accession>A0ABY5HIL1</accession>